<dbReference type="SUPFAM" id="SSF82771">
    <property type="entry name" value="GIY-YIG endonuclease"/>
    <property type="match status" value="1"/>
</dbReference>
<accession>A0A419RVB1</accession>
<dbReference type="AlphaFoldDB" id="A0A419RVB1"/>
<dbReference type="SMART" id="SM00465">
    <property type="entry name" value="GIYc"/>
    <property type="match status" value="1"/>
</dbReference>
<evidence type="ECO:0000256" key="1">
    <source>
        <dbReference type="ARBA" id="ARBA00007435"/>
    </source>
</evidence>
<dbReference type="Pfam" id="PF01541">
    <property type="entry name" value="GIY-YIG"/>
    <property type="match status" value="1"/>
</dbReference>
<comment type="caution">
    <text evidence="3">The sequence shown here is derived from an EMBL/GenBank/DDBJ whole genome shotgun (WGS) entry which is preliminary data.</text>
</comment>
<sequence length="103" mass="11946">MQRDFAPTVYLLASARNGTLYVGVTSNLMQRIAQHRAGIGGGFAARHRVTRLVWFEQHGTMEHAIIREKRIKKWNRAWKLRLIEADNPDWRDLAEEFGFKPLG</sequence>
<dbReference type="CDD" id="cd10448">
    <property type="entry name" value="GIY-YIG_unchar_3"/>
    <property type="match status" value="1"/>
</dbReference>
<gene>
    <name evidence="3" type="ORF">D6201_10320</name>
</gene>
<keyword evidence="4" id="KW-1185">Reference proteome</keyword>
<evidence type="ECO:0000313" key="3">
    <source>
        <dbReference type="EMBL" id="RJY09694.1"/>
    </source>
</evidence>
<dbReference type="InterPro" id="IPR000305">
    <property type="entry name" value="GIY-YIG_endonuc"/>
</dbReference>
<dbReference type="EMBL" id="RAHX01000001">
    <property type="protein sequence ID" value="RJY09694.1"/>
    <property type="molecule type" value="Genomic_DNA"/>
</dbReference>
<comment type="similarity">
    <text evidence="1">Belongs to the UPF0213 family.</text>
</comment>
<proteinExistence type="inferred from homology"/>
<protein>
    <submittedName>
        <fullName evidence="3">GIY-YIG nuclease family protein</fullName>
    </submittedName>
</protein>
<dbReference type="PANTHER" id="PTHR34477:SF5">
    <property type="entry name" value="BSL5627 PROTEIN"/>
    <property type="match status" value="1"/>
</dbReference>
<reference evidence="3 4" key="1">
    <citation type="journal article" date="2017" name="Int. J. Syst. Evol. Microbiol.">
        <title>Erythrobacter aquimixticola sp. nov., isolated from the junction between the ocean and a freshwater spring.</title>
        <authorList>
            <person name="Park S."/>
            <person name="Jung Y.T."/>
            <person name="Choi S.J."/>
            <person name="Yoon J.H."/>
        </authorList>
    </citation>
    <scope>NUCLEOTIDE SEQUENCE [LARGE SCALE GENOMIC DNA]</scope>
    <source>
        <strain evidence="3 4">JSSK-14</strain>
    </source>
</reference>
<feature type="domain" description="GIY-YIG" evidence="2">
    <location>
        <begin position="5"/>
        <end position="81"/>
    </location>
</feature>
<evidence type="ECO:0000259" key="2">
    <source>
        <dbReference type="PROSITE" id="PS50164"/>
    </source>
</evidence>
<dbReference type="Gene3D" id="3.40.1440.10">
    <property type="entry name" value="GIY-YIG endonuclease"/>
    <property type="match status" value="1"/>
</dbReference>
<dbReference type="PANTHER" id="PTHR34477">
    <property type="entry name" value="UPF0213 PROTEIN YHBQ"/>
    <property type="match status" value="1"/>
</dbReference>
<dbReference type="InterPro" id="IPR050190">
    <property type="entry name" value="UPF0213_domain"/>
</dbReference>
<dbReference type="InterPro" id="IPR035901">
    <property type="entry name" value="GIY-YIG_endonuc_sf"/>
</dbReference>
<dbReference type="PROSITE" id="PS50164">
    <property type="entry name" value="GIY_YIG"/>
    <property type="match status" value="1"/>
</dbReference>
<dbReference type="OrthoDB" id="287318at2"/>
<evidence type="ECO:0000313" key="4">
    <source>
        <dbReference type="Proteomes" id="UP000285232"/>
    </source>
</evidence>
<dbReference type="RefSeq" id="WP_120048705.1">
    <property type="nucleotide sequence ID" value="NZ_RAHX01000001.1"/>
</dbReference>
<name>A0A419RVB1_9SPHN</name>
<organism evidence="3 4">
    <name type="scientific">Aurantiacibacter aquimixticola</name>
    <dbReference type="NCBI Taxonomy" id="1958945"/>
    <lineage>
        <taxon>Bacteria</taxon>
        <taxon>Pseudomonadati</taxon>
        <taxon>Pseudomonadota</taxon>
        <taxon>Alphaproteobacteria</taxon>
        <taxon>Sphingomonadales</taxon>
        <taxon>Erythrobacteraceae</taxon>
        <taxon>Aurantiacibacter</taxon>
    </lineage>
</organism>
<dbReference type="Proteomes" id="UP000285232">
    <property type="component" value="Unassembled WGS sequence"/>
</dbReference>